<evidence type="ECO:0000256" key="3">
    <source>
        <dbReference type="ARBA" id="ARBA00022989"/>
    </source>
</evidence>
<feature type="transmembrane region" description="Helical" evidence="5">
    <location>
        <begin position="126"/>
        <end position="152"/>
    </location>
</feature>
<evidence type="ECO:0000256" key="2">
    <source>
        <dbReference type="ARBA" id="ARBA00022692"/>
    </source>
</evidence>
<dbReference type="RefSeq" id="WP_117917500.1">
    <property type="nucleotide sequence ID" value="NZ_CP081913.1"/>
</dbReference>
<feature type="transmembrane region" description="Helical" evidence="5">
    <location>
        <begin position="385"/>
        <end position="403"/>
    </location>
</feature>
<gene>
    <name evidence="8" type="ORF">DWY58_10910</name>
    <name evidence="7" type="ORF">F9958_00910</name>
</gene>
<evidence type="ECO:0000313" key="8">
    <source>
        <dbReference type="EMBL" id="RGR27487.1"/>
    </source>
</evidence>
<organism evidence="8 9">
    <name type="scientific">Bacteroides stercoris</name>
    <dbReference type="NCBI Taxonomy" id="46506"/>
    <lineage>
        <taxon>Bacteria</taxon>
        <taxon>Pseudomonadati</taxon>
        <taxon>Bacteroidota</taxon>
        <taxon>Bacteroidia</taxon>
        <taxon>Bacteroidales</taxon>
        <taxon>Bacteroidaceae</taxon>
        <taxon>Bacteroides</taxon>
    </lineage>
</organism>
<evidence type="ECO:0000256" key="5">
    <source>
        <dbReference type="SAM" id="Phobius"/>
    </source>
</evidence>
<keyword evidence="4 5" id="KW-0472">Membrane</keyword>
<comment type="caution">
    <text evidence="8">The sequence shown here is derived from an EMBL/GenBank/DDBJ whole genome shotgun (WGS) entry which is preliminary data.</text>
</comment>
<dbReference type="GO" id="GO:0016020">
    <property type="term" value="C:membrane"/>
    <property type="evidence" value="ECO:0007669"/>
    <property type="project" value="UniProtKB-SubCell"/>
</dbReference>
<evidence type="ECO:0000313" key="10">
    <source>
        <dbReference type="Proteomes" id="UP000467334"/>
    </source>
</evidence>
<comment type="subcellular location">
    <subcellularLocation>
        <location evidence="1">Membrane</location>
        <topology evidence="1">Multi-pass membrane protein</topology>
    </subcellularLocation>
</comment>
<feature type="transmembrane region" description="Helical" evidence="5">
    <location>
        <begin position="234"/>
        <end position="252"/>
    </location>
</feature>
<evidence type="ECO:0000313" key="7">
    <source>
        <dbReference type="EMBL" id="KAB5316371.1"/>
    </source>
</evidence>
<sequence>MEICKLKNCSIKALLVLIVFFPSFFGYTSLGTGQLIYLMFVLLFLLIIYLLNRRTKISSAISPVFITLYLQSFLFLLTLLFNGFHSVPIYRDYFEPFRPVIYAFFFSCPLLLDYDKTDLILFFRKLMLLSVFLDIIKFLPVAFPLLCLYSPFEFNSINYVRFSGSFGFCYNFGFIMLFLFAFSLLEKSTKRSKLLKSLSIALLIFFTGSRSIIAAFFFLLFVYCIVYVKGVHRKLGYIIVFCVGIAFAYLFLKSINVPFVDMIIQYVERLIDAIFGDGGDGSLDTRQGQLDMALSYLNQNVLLGAGPLKGSNEPIEMLIGYYLSSWGILGFMSYVILIFIFLRISFKCSYSSNFAIANFSKANFLWILTIPVVGMSSPITDQVRVFNLFYIIQGLQAVLYIKMSNKINV</sequence>
<dbReference type="AlphaFoldDB" id="A0A412E481"/>
<feature type="domain" description="O-antigen ligase-related" evidence="6">
    <location>
        <begin position="199"/>
        <end position="310"/>
    </location>
</feature>
<feature type="transmembrane region" description="Helical" evidence="5">
    <location>
        <begin position="12"/>
        <end position="29"/>
    </location>
</feature>
<feature type="transmembrane region" description="Helical" evidence="5">
    <location>
        <begin position="64"/>
        <end position="84"/>
    </location>
</feature>
<accession>A0A412E481</accession>
<dbReference type="Pfam" id="PF04932">
    <property type="entry name" value="Wzy_C"/>
    <property type="match status" value="1"/>
</dbReference>
<feature type="transmembrane region" description="Helical" evidence="5">
    <location>
        <begin position="35"/>
        <end position="52"/>
    </location>
</feature>
<feature type="transmembrane region" description="Helical" evidence="5">
    <location>
        <begin position="354"/>
        <end position="373"/>
    </location>
</feature>
<dbReference type="Proteomes" id="UP000467334">
    <property type="component" value="Unassembled WGS sequence"/>
</dbReference>
<reference evidence="7 10" key="2">
    <citation type="journal article" date="2019" name="Nat. Med.">
        <title>A library of human gut bacterial isolates paired with longitudinal multiomics data enables mechanistic microbiome research.</title>
        <authorList>
            <person name="Poyet M."/>
            <person name="Groussin M."/>
            <person name="Gibbons S.M."/>
            <person name="Avila-Pacheco J."/>
            <person name="Jiang X."/>
            <person name="Kearney S.M."/>
            <person name="Perrotta A.R."/>
            <person name="Berdy B."/>
            <person name="Zhao S."/>
            <person name="Lieberman T.D."/>
            <person name="Swanson P.K."/>
            <person name="Smith M."/>
            <person name="Roesemann S."/>
            <person name="Alexander J.E."/>
            <person name="Rich S.A."/>
            <person name="Livny J."/>
            <person name="Vlamakis H."/>
            <person name="Clish C."/>
            <person name="Bullock K."/>
            <person name="Deik A."/>
            <person name="Scott J."/>
            <person name="Pierce K.A."/>
            <person name="Xavier R.J."/>
            <person name="Alm E.J."/>
        </authorList>
    </citation>
    <scope>NUCLEOTIDE SEQUENCE [LARGE SCALE GENOMIC DNA]</scope>
    <source>
        <strain evidence="7 10">BIOML-A6</strain>
    </source>
</reference>
<keyword evidence="3 5" id="KW-1133">Transmembrane helix</keyword>
<reference evidence="8 9" key="1">
    <citation type="submission" date="2018-08" db="EMBL/GenBank/DDBJ databases">
        <title>A genome reference for cultivated species of the human gut microbiota.</title>
        <authorList>
            <person name="Zou Y."/>
            <person name="Xue W."/>
            <person name="Luo G."/>
        </authorList>
    </citation>
    <scope>NUCLEOTIDE SEQUENCE [LARGE SCALE GENOMIC DNA]</scope>
    <source>
        <strain evidence="8 9">AF25-6</strain>
    </source>
</reference>
<dbReference type="Proteomes" id="UP000284161">
    <property type="component" value="Unassembled WGS sequence"/>
</dbReference>
<protein>
    <recommendedName>
        <fullName evidence="6">O-antigen ligase-related domain-containing protein</fullName>
    </recommendedName>
</protein>
<dbReference type="InterPro" id="IPR007016">
    <property type="entry name" value="O-antigen_ligase-rel_domated"/>
</dbReference>
<dbReference type="EMBL" id="WCLE01000002">
    <property type="protein sequence ID" value="KAB5316371.1"/>
    <property type="molecule type" value="Genomic_DNA"/>
</dbReference>
<keyword evidence="2 5" id="KW-0812">Transmembrane</keyword>
<proteinExistence type="predicted"/>
<feature type="transmembrane region" description="Helical" evidence="5">
    <location>
        <begin position="319"/>
        <end position="342"/>
    </location>
</feature>
<dbReference type="EMBL" id="QRUB01000009">
    <property type="protein sequence ID" value="RGR27487.1"/>
    <property type="molecule type" value="Genomic_DNA"/>
</dbReference>
<feature type="transmembrane region" description="Helical" evidence="5">
    <location>
        <begin position="197"/>
        <end position="228"/>
    </location>
</feature>
<evidence type="ECO:0000256" key="1">
    <source>
        <dbReference type="ARBA" id="ARBA00004141"/>
    </source>
</evidence>
<evidence type="ECO:0000256" key="4">
    <source>
        <dbReference type="ARBA" id="ARBA00023136"/>
    </source>
</evidence>
<feature type="transmembrane region" description="Helical" evidence="5">
    <location>
        <begin position="164"/>
        <end position="185"/>
    </location>
</feature>
<name>A0A412E481_BACSE</name>
<evidence type="ECO:0000313" key="9">
    <source>
        <dbReference type="Proteomes" id="UP000284161"/>
    </source>
</evidence>
<evidence type="ECO:0000259" key="6">
    <source>
        <dbReference type="Pfam" id="PF04932"/>
    </source>
</evidence>